<dbReference type="AlphaFoldDB" id="A0A8C5M5W4"/>
<dbReference type="GO" id="GO:0005975">
    <property type="term" value="P:carbohydrate metabolic process"/>
    <property type="evidence" value="ECO:0007669"/>
    <property type="project" value="InterPro"/>
</dbReference>
<keyword evidence="5 8" id="KW-0418">Kinase</keyword>
<dbReference type="SUPFAM" id="SSF52540">
    <property type="entry name" value="P-loop containing nucleoside triphosphate hydrolases"/>
    <property type="match status" value="1"/>
</dbReference>
<comment type="pathway">
    <text evidence="1 8">Carbohydrate acid metabolism; D-gluconate degradation.</text>
</comment>
<dbReference type="CDD" id="cd02021">
    <property type="entry name" value="GntK"/>
    <property type="match status" value="1"/>
</dbReference>
<keyword evidence="3 8" id="KW-0808">Transferase</keyword>
<proteinExistence type="inferred from homology"/>
<evidence type="ECO:0000256" key="7">
    <source>
        <dbReference type="ARBA" id="ARBA00048090"/>
    </source>
</evidence>
<accession>A0A8C5M5W4</accession>
<keyword evidence="6 8" id="KW-0067">ATP-binding</keyword>
<dbReference type="UniPathway" id="UPA00792"/>
<dbReference type="Proteomes" id="UP000694569">
    <property type="component" value="Unplaced"/>
</dbReference>
<gene>
    <name evidence="9" type="primary">IDNK</name>
</gene>
<evidence type="ECO:0000256" key="8">
    <source>
        <dbReference type="RuleBase" id="RU363066"/>
    </source>
</evidence>
<keyword evidence="10" id="KW-1185">Reference proteome</keyword>
<evidence type="ECO:0000256" key="3">
    <source>
        <dbReference type="ARBA" id="ARBA00022679"/>
    </source>
</evidence>
<dbReference type="FunFam" id="3.40.50.300:FF:000522">
    <property type="entry name" value="Gluconokinase"/>
    <property type="match status" value="1"/>
</dbReference>
<dbReference type="InterPro" id="IPR006001">
    <property type="entry name" value="Therm_gnt_kin"/>
</dbReference>
<dbReference type="NCBIfam" id="TIGR01313">
    <property type="entry name" value="therm_gnt_kin"/>
    <property type="match status" value="1"/>
</dbReference>
<dbReference type="OrthoDB" id="275177at2759"/>
<evidence type="ECO:0000256" key="5">
    <source>
        <dbReference type="ARBA" id="ARBA00022777"/>
    </source>
</evidence>
<comment type="similarity">
    <text evidence="2 8">Belongs to the gluconokinase GntK/GntV family.</text>
</comment>
<dbReference type="PANTHER" id="PTHR43442:SF3">
    <property type="entry name" value="GLUCONOKINASE-RELATED"/>
    <property type="match status" value="1"/>
</dbReference>
<dbReference type="GeneTree" id="ENSGT00390000003364"/>
<evidence type="ECO:0000256" key="1">
    <source>
        <dbReference type="ARBA" id="ARBA00004875"/>
    </source>
</evidence>
<comment type="catalytic activity">
    <reaction evidence="7 8">
        <text>D-gluconate + ATP = 6-phospho-D-gluconate + ADP + H(+)</text>
        <dbReference type="Rhea" id="RHEA:19433"/>
        <dbReference type="ChEBI" id="CHEBI:15378"/>
        <dbReference type="ChEBI" id="CHEBI:18391"/>
        <dbReference type="ChEBI" id="CHEBI:30616"/>
        <dbReference type="ChEBI" id="CHEBI:58759"/>
        <dbReference type="ChEBI" id="CHEBI:456216"/>
        <dbReference type="EC" id="2.7.1.12"/>
    </reaction>
</comment>
<evidence type="ECO:0000313" key="9">
    <source>
        <dbReference type="Ensembl" id="ENSLLEP00000008333.1"/>
    </source>
</evidence>
<dbReference type="Ensembl" id="ENSLLET00000008664.1">
    <property type="protein sequence ID" value="ENSLLEP00000008333.1"/>
    <property type="gene ID" value="ENSLLEG00000005289.1"/>
</dbReference>
<keyword evidence="4 8" id="KW-0547">Nucleotide-binding</keyword>
<evidence type="ECO:0000256" key="6">
    <source>
        <dbReference type="ARBA" id="ARBA00022840"/>
    </source>
</evidence>
<dbReference type="GO" id="GO:0005737">
    <property type="term" value="C:cytoplasm"/>
    <property type="evidence" value="ECO:0007669"/>
    <property type="project" value="TreeGrafter"/>
</dbReference>
<protein>
    <recommendedName>
        <fullName evidence="8">Gluconokinase</fullName>
        <ecNumber evidence="8">2.7.1.12</ecNumber>
    </recommendedName>
</protein>
<reference evidence="9" key="1">
    <citation type="submission" date="2025-08" db="UniProtKB">
        <authorList>
            <consortium name="Ensembl"/>
        </authorList>
    </citation>
    <scope>IDENTIFICATION</scope>
</reference>
<dbReference type="GO" id="GO:0046316">
    <property type="term" value="F:gluconokinase activity"/>
    <property type="evidence" value="ECO:0007669"/>
    <property type="project" value="UniProtKB-EC"/>
</dbReference>
<evidence type="ECO:0000256" key="4">
    <source>
        <dbReference type="ARBA" id="ARBA00022741"/>
    </source>
</evidence>
<dbReference type="EC" id="2.7.1.12" evidence="8"/>
<dbReference type="Gene3D" id="3.40.50.300">
    <property type="entry name" value="P-loop containing nucleotide triphosphate hydrolases"/>
    <property type="match status" value="1"/>
</dbReference>
<dbReference type="InterPro" id="IPR031322">
    <property type="entry name" value="Shikimate/glucono_kinase"/>
</dbReference>
<organism evidence="9 10">
    <name type="scientific">Leptobrachium leishanense</name>
    <name type="common">Leishan spiny toad</name>
    <dbReference type="NCBI Taxonomy" id="445787"/>
    <lineage>
        <taxon>Eukaryota</taxon>
        <taxon>Metazoa</taxon>
        <taxon>Chordata</taxon>
        <taxon>Craniata</taxon>
        <taxon>Vertebrata</taxon>
        <taxon>Euteleostomi</taxon>
        <taxon>Amphibia</taxon>
        <taxon>Batrachia</taxon>
        <taxon>Anura</taxon>
        <taxon>Pelobatoidea</taxon>
        <taxon>Megophryidae</taxon>
        <taxon>Leptobrachium</taxon>
    </lineage>
</organism>
<name>A0A8C5M5W4_9ANUR</name>
<dbReference type="PANTHER" id="PTHR43442">
    <property type="entry name" value="GLUCONOKINASE-RELATED"/>
    <property type="match status" value="1"/>
</dbReference>
<evidence type="ECO:0000256" key="2">
    <source>
        <dbReference type="ARBA" id="ARBA00008420"/>
    </source>
</evidence>
<evidence type="ECO:0000313" key="10">
    <source>
        <dbReference type="Proteomes" id="UP000694569"/>
    </source>
</evidence>
<reference evidence="9" key="2">
    <citation type="submission" date="2025-09" db="UniProtKB">
        <authorList>
            <consortium name="Ensembl"/>
        </authorList>
    </citation>
    <scope>IDENTIFICATION</scope>
</reference>
<dbReference type="GO" id="GO:0005524">
    <property type="term" value="F:ATP binding"/>
    <property type="evidence" value="ECO:0007669"/>
    <property type="project" value="UniProtKB-KW"/>
</dbReference>
<dbReference type="Pfam" id="PF01202">
    <property type="entry name" value="SKI"/>
    <property type="match status" value="1"/>
</dbReference>
<dbReference type="InterPro" id="IPR027417">
    <property type="entry name" value="P-loop_NTPase"/>
</dbReference>
<sequence>MIVVVMGVSGSGKTLVGSLLANQMSCTFYDADDYHPLENKRKMSQGIPLNDQDRQPWLCKLHTLITREKTNGQHVVLACSALKKVYRTILATGKNPLIDNACGEEKEDHSSDILFVHLHGSVEIISKRLQERKGHFMPLSLIQSQFDTLEPPTEPEVYITVDIDQDISKILLEILKKIQNKDQSCCI</sequence>